<dbReference type="GeneID" id="70180062"/>
<dbReference type="Pfam" id="PF07081">
    <property type="entry name" value="DUF1349"/>
    <property type="match status" value="1"/>
</dbReference>
<dbReference type="PANTHER" id="PTHR35332:SF2">
    <property type="entry name" value="REGULATION OF ENOLASE PROTEIN 1"/>
    <property type="match status" value="1"/>
</dbReference>
<evidence type="ECO:0000256" key="1">
    <source>
        <dbReference type="SAM" id="MobiDB-lite"/>
    </source>
</evidence>
<comment type="caution">
    <text evidence="2">The sequence shown here is derived from an EMBL/GenBank/DDBJ whole genome shotgun (WGS) entry which is preliminary data.</text>
</comment>
<keyword evidence="3" id="KW-1185">Reference proteome</keyword>
<feature type="region of interest" description="Disordered" evidence="1">
    <location>
        <begin position="14"/>
        <end position="40"/>
    </location>
</feature>
<name>A0A9P8XZ82_9PEZI</name>
<gene>
    <name evidence="2" type="ORF">B0I36DRAFT_249965</name>
</gene>
<protein>
    <submittedName>
        <fullName evidence="2">Uncharacterized protein</fullName>
    </submittedName>
</protein>
<organism evidence="2 3">
    <name type="scientific">Microdochium trichocladiopsis</name>
    <dbReference type="NCBI Taxonomy" id="1682393"/>
    <lineage>
        <taxon>Eukaryota</taxon>
        <taxon>Fungi</taxon>
        <taxon>Dikarya</taxon>
        <taxon>Ascomycota</taxon>
        <taxon>Pezizomycotina</taxon>
        <taxon>Sordariomycetes</taxon>
        <taxon>Xylariomycetidae</taxon>
        <taxon>Xylariales</taxon>
        <taxon>Microdochiaceae</taxon>
        <taxon>Microdochium</taxon>
    </lineage>
</organism>
<dbReference type="OrthoDB" id="42525at2759"/>
<evidence type="ECO:0000313" key="2">
    <source>
        <dbReference type="EMBL" id="KAH7024780.1"/>
    </source>
</evidence>
<dbReference type="AlphaFoldDB" id="A0A9P8XZ82"/>
<dbReference type="Proteomes" id="UP000756346">
    <property type="component" value="Unassembled WGS sequence"/>
</dbReference>
<proteinExistence type="predicted"/>
<dbReference type="PANTHER" id="PTHR35332">
    <property type="entry name" value="REGULATION OF ENOLASE PROTEIN 1"/>
    <property type="match status" value="1"/>
</dbReference>
<dbReference type="RefSeq" id="XP_046008328.1">
    <property type="nucleotide sequence ID" value="XM_046150516.1"/>
</dbReference>
<evidence type="ECO:0000313" key="3">
    <source>
        <dbReference type="Proteomes" id="UP000756346"/>
    </source>
</evidence>
<dbReference type="EMBL" id="JAGTJQ010000009">
    <property type="protein sequence ID" value="KAH7024780.1"/>
    <property type="molecule type" value="Genomic_DNA"/>
</dbReference>
<reference evidence="2" key="1">
    <citation type="journal article" date="2021" name="Nat. Commun.">
        <title>Genetic determinants of endophytism in the Arabidopsis root mycobiome.</title>
        <authorList>
            <person name="Mesny F."/>
            <person name="Miyauchi S."/>
            <person name="Thiergart T."/>
            <person name="Pickel B."/>
            <person name="Atanasova L."/>
            <person name="Karlsson M."/>
            <person name="Huettel B."/>
            <person name="Barry K.W."/>
            <person name="Haridas S."/>
            <person name="Chen C."/>
            <person name="Bauer D."/>
            <person name="Andreopoulos W."/>
            <person name="Pangilinan J."/>
            <person name="LaButti K."/>
            <person name="Riley R."/>
            <person name="Lipzen A."/>
            <person name="Clum A."/>
            <person name="Drula E."/>
            <person name="Henrissat B."/>
            <person name="Kohler A."/>
            <person name="Grigoriev I.V."/>
            <person name="Martin F.M."/>
            <person name="Hacquard S."/>
        </authorList>
    </citation>
    <scope>NUCLEOTIDE SEQUENCE</scope>
    <source>
        <strain evidence="2">MPI-CAGE-CH-0230</strain>
    </source>
</reference>
<dbReference type="Gene3D" id="2.60.120.200">
    <property type="match status" value="1"/>
</dbReference>
<dbReference type="InterPro" id="IPR009784">
    <property type="entry name" value="DUF1349"/>
</dbReference>
<feature type="compositionally biased region" description="Polar residues" evidence="1">
    <location>
        <begin position="14"/>
        <end position="27"/>
    </location>
</feature>
<feature type="compositionally biased region" description="Basic and acidic residues" evidence="1">
    <location>
        <begin position="28"/>
        <end position="38"/>
    </location>
</feature>
<accession>A0A9P8XZ82</accession>
<sequence>MAHDKALVSVNGASLSKPLTLSAQPKTDTSRKGGDPKKPAIRFESPILRVAHPTSSFRRTRLTFKPVGGTQHNYDQAGYMFVWPHPDLPNPDAEHPGTTETGPFYVKVGIEVISGTPFATCLANNGQLDFSAIPLAPGTEGDEITYEVMRYNGSLLVLLVRKGDDGQETPIPVRMIDWCLQENTERPNMWVGVHACRPDWNDEASGPLEVQITHFEVEDEHGATQYA</sequence>